<proteinExistence type="predicted"/>
<keyword evidence="2" id="KW-1185">Reference proteome</keyword>
<organism evidence="1 2">
    <name type="scientific">Funneliformis geosporum</name>
    <dbReference type="NCBI Taxonomy" id="1117311"/>
    <lineage>
        <taxon>Eukaryota</taxon>
        <taxon>Fungi</taxon>
        <taxon>Fungi incertae sedis</taxon>
        <taxon>Mucoromycota</taxon>
        <taxon>Glomeromycotina</taxon>
        <taxon>Glomeromycetes</taxon>
        <taxon>Glomerales</taxon>
        <taxon>Glomeraceae</taxon>
        <taxon>Funneliformis</taxon>
    </lineage>
</organism>
<accession>A0A9W4X041</accession>
<protein>
    <submittedName>
        <fullName evidence="1">11102_t:CDS:1</fullName>
    </submittedName>
</protein>
<dbReference type="EMBL" id="CAMKVN010019998">
    <property type="protein sequence ID" value="CAI2198979.1"/>
    <property type="molecule type" value="Genomic_DNA"/>
</dbReference>
<dbReference type="AlphaFoldDB" id="A0A9W4X041"/>
<gene>
    <name evidence="1" type="ORF">FWILDA_LOCUS18843</name>
</gene>
<evidence type="ECO:0000313" key="2">
    <source>
        <dbReference type="Proteomes" id="UP001153678"/>
    </source>
</evidence>
<name>A0A9W4X041_9GLOM</name>
<feature type="non-terminal residue" evidence="1">
    <location>
        <position position="40"/>
    </location>
</feature>
<sequence length="40" mass="4683">PKFNKKLIYNSPSNKFQEFTNAYVYSIMVKTENGIPNQDN</sequence>
<reference evidence="1" key="1">
    <citation type="submission" date="2022-08" db="EMBL/GenBank/DDBJ databases">
        <authorList>
            <person name="Kallberg Y."/>
            <person name="Tangrot J."/>
            <person name="Rosling A."/>
        </authorList>
    </citation>
    <scope>NUCLEOTIDE SEQUENCE</scope>
    <source>
        <strain evidence="1">Wild A</strain>
    </source>
</reference>
<comment type="caution">
    <text evidence="1">The sequence shown here is derived from an EMBL/GenBank/DDBJ whole genome shotgun (WGS) entry which is preliminary data.</text>
</comment>
<feature type="non-terminal residue" evidence="1">
    <location>
        <position position="1"/>
    </location>
</feature>
<dbReference type="Proteomes" id="UP001153678">
    <property type="component" value="Unassembled WGS sequence"/>
</dbReference>
<evidence type="ECO:0000313" key="1">
    <source>
        <dbReference type="EMBL" id="CAI2198979.1"/>
    </source>
</evidence>